<dbReference type="AlphaFoldDB" id="A0A3B0WIW1"/>
<evidence type="ECO:0000313" key="2">
    <source>
        <dbReference type="EMBL" id="VAW43494.1"/>
    </source>
</evidence>
<name>A0A3B0WIW1_9ZZZZ</name>
<accession>A0A3B0WIW1</accession>
<evidence type="ECO:0000259" key="1">
    <source>
        <dbReference type="SMART" id="SM01321"/>
    </source>
</evidence>
<reference evidence="2" key="1">
    <citation type="submission" date="2018-06" db="EMBL/GenBank/DDBJ databases">
        <authorList>
            <person name="Zhirakovskaya E."/>
        </authorList>
    </citation>
    <scope>NUCLEOTIDE SEQUENCE</scope>
</reference>
<sequence>MEPGTFYHIYNRGNNRERIFRSDENYRYFLRKYKSYLAPFVDTYACCLQPTHFHFCLRVKDDISTERISNLTPVEKAFRDFFISYAKSINKQYGRTGSLFQYKFKRKPADDLVYRMRLVVYIHANPVRAGLCSQLADWTFSSYPAFFSKAETAVQRDAVLDWFGGLEDFVTFHEEYLDWEPSSKW</sequence>
<dbReference type="SUPFAM" id="SSF143422">
    <property type="entry name" value="Transposase IS200-like"/>
    <property type="match status" value="1"/>
</dbReference>
<dbReference type="InterPro" id="IPR002686">
    <property type="entry name" value="Transposase_17"/>
</dbReference>
<dbReference type="InterPro" id="IPR036515">
    <property type="entry name" value="Transposase_17_sf"/>
</dbReference>
<dbReference type="EMBL" id="UOEU01001094">
    <property type="protein sequence ID" value="VAW43494.1"/>
    <property type="molecule type" value="Genomic_DNA"/>
</dbReference>
<dbReference type="Gene3D" id="3.30.70.1290">
    <property type="entry name" value="Transposase IS200-like"/>
    <property type="match status" value="1"/>
</dbReference>
<proteinExistence type="predicted"/>
<protein>
    <recommendedName>
        <fullName evidence="1">Transposase IS200-like domain-containing protein</fullName>
    </recommendedName>
</protein>
<dbReference type="PANTHER" id="PTHR34322:SF2">
    <property type="entry name" value="TRANSPOSASE IS200-LIKE DOMAIN-CONTAINING PROTEIN"/>
    <property type="match status" value="1"/>
</dbReference>
<organism evidence="2">
    <name type="scientific">hydrothermal vent metagenome</name>
    <dbReference type="NCBI Taxonomy" id="652676"/>
    <lineage>
        <taxon>unclassified sequences</taxon>
        <taxon>metagenomes</taxon>
        <taxon>ecological metagenomes</taxon>
    </lineage>
</organism>
<dbReference type="GO" id="GO:0004803">
    <property type="term" value="F:transposase activity"/>
    <property type="evidence" value="ECO:0007669"/>
    <property type="project" value="InterPro"/>
</dbReference>
<dbReference type="PANTHER" id="PTHR34322">
    <property type="entry name" value="TRANSPOSASE, Y1_TNP DOMAIN-CONTAINING"/>
    <property type="match status" value="1"/>
</dbReference>
<dbReference type="GO" id="GO:0006313">
    <property type="term" value="P:DNA transposition"/>
    <property type="evidence" value="ECO:0007669"/>
    <property type="project" value="InterPro"/>
</dbReference>
<gene>
    <name evidence="2" type="ORF">MNBD_CHLOROFLEXI01-1492</name>
</gene>
<dbReference type="SMART" id="SM01321">
    <property type="entry name" value="Y1_Tnp"/>
    <property type="match status" value="1"/>
</dbReference>
<dbReference type="GO" id="GO:0003677">
    <property type="term" value="F:DNA binding"/>
    <property type="evidence" value="ECO:0007669"/>
    <property type="project" value="InterPro"/>
</dbReference>
<feature type="domain" description="Transposase IS200-like" evidence="1">
    <location>
        <begin position="2"/>
        <end position="125"/>
    </location>
</feature>